<dbReference type="Proteomes" id="UP000535457">
    <property type="component" value="Unassembled WGS sequence"/>
</dbReference>
<organism evidence="1 2">
    <name type="scientific">Marine Group I thaumarchaeote</name>
    <dbReference type="NCBI Taxonomy" id="2511932"/>
    <lineage>
        <taxon>Archaea</taxon>
        <taxon>Nitrososphaerota</taxon>
        <taxon>Marine Group I</taxon>
    </lineage>
</organism>
<name>A0A7K4P5Y9_9ARCH</name>
<reference evidence="1 2" key="1">
    <citation type="journal article" date="2019" name="Environ. Microbiol.">
        <title>Genomics insights into ecotype formation of ammonia-oxidizing archaea in the deep ocean.</title>
        <authorList>
            <person name="Wang Y."/>
            <person name="Huang J.M."/>
            <person name="Cui G.J."/>
            <person name="Nunoura T."/>
            <person name="Takaki Y."/>
            <person name="Li W.L."/>
            <person name="Li J."/>
            <person name="Gao Z.M."/>
            <person name="Takai K."/>
            <person name="Zhang A.Q."/>
            <person name="Stepanauskas R."/>
        </authorList>
    </citation>
    <scope>NUCLEOTIDE SEQUENCE [LARGE SCALE GENOMIC DNA]</scope>
    <source>
        <strain evidence="1 2">L19a</strain>
    </source>
</reference>
<dbReference type="AlphaFoldDB" id="A0A7K4P5Y9"/>
<feature type="non-terminal residue" evidence="1">
    <location>
        <position position="1"/>
    </location>
</feature>
<evidence type="ECO:0000313" key="1">
    <source>
        <dbReference type="EMBL" id="NWK14055.1"/>
    </source>
</evidence>
<evidence type="ECO:0000313" key="2">
    <source>
        <dbReference type="Proteomes" id="UP000535457"/>
    </source>
</evidence>
<accession>A0A7K4P5Y9</accession>
<gene>
    <name evidence="1" type="ORF">HX853_05410</name>
</gene>
<protein>
    <submittedName>
        <fullName evidence="1">GTPase HflX</fullName>
    </submittedName>
</protein>
<proteinExistence type="predicted"/>
<sequence>DLLKSGEIEQKIDILNLTENKKYISLSAKTGNNVSQLKELIRDIMKSQNSPKFEKNLLEGVEKAFGN</sequence>
<comment type="caution">
    <text evidence="1">The sequence shown here is derived from an EMBL/GenBank/DDBJ whole genome shotgun (WGS) entry which is preliminary data.</text>
</comment>
<dbReference type="EMBL" id="JACATG010000007">
    <property type="protein sequence ID" value="NWK14055.1"/>
    <property type="molecule type" value="Genomic_DNA"/>
</dbReference>